<name>A0A6V7WP41_MELEN</name>
<dbReference type="GO" id="GO:0005737">
    <property type="term" value="C:cytoplasm"/>
    <property type="evidence" value="ECO:0007669"/>
    <property type="project" value="TreeGrafter"/>
</dbReference>
<dbReference type="GO" id="GO:0043488">
    <property type="term" value="P:regulation of mRNA stability"/>
    <property type="evidence" value="ECO:0007669"/>
    <property type="project" value="InterPro"/>
</dbReference>
<dbReference type="GO" id="GO:0008270">
    <property type="term" value="F:zinc ion binding"/>
    <property type="evidence" value="ECO:0007669"/>
    <property type="project" value="UniProtKB-KW"/>
</dbReference>
<evidence type="ECO:0000256" key="10">
    <source>
        <dbReference type="SAM" id="MobiDB-lite"/>
    </source>
</evidence>
<evidence type="ECO:0000256" key="9">
    <source>
        <dbReference type="SAM" id="Coils"/>
    </source>
</evidence>
<keyword evidence="9" id="KW-0175">Coiled coil</keyword>
<comment type="caution">
    <text evidence="11">The sequence shown here is derived from an EMBL/GenBank/DDBJ whole genome shotgun (WGS) entry which is preliminary data.</text>
</comment>
<protein>
    <recommendedName>
        <fullName evidence="3">Zinc finger CCCH domain-containing protein 14</fullName>
    </recommendedName>
</protein>
<feature type="region of interest" description="Disordered" evidence="10">
    <location>
        <begin position="125"/>
        <end position="230"/>
    </location>
</feature>
<feature type="region of interest" description="Disordered" evidence="10">
    <location>
        <begin position="85"/>
        <end position="112"/>
    </location>
</feature>
<evidence type="ECO:0000256" key="4">
    <source>
        <dbReference type="ARBA" id="ARBA00022723"/>
    </source>
</evidence>
<accession>A0A6V7WP41</accession>
<dbReference type="OrthoDB" id="5589010at2759"/>
<evidence type="ECO:0000256" key="3">
    <source>
        <dbReference type="ARBA" id="ARBA00015071"/>
    </source>
</evidence>
<keyword evidence="7" id="KW-0862">Zinc</keyword>
<dbReference type="GO" id="GO:0008143">
    <property type="term" value="F:poly(A) binding"/>
    <property type="evidence" value="ECO:0007669"/>
    <property type="project" value="InterPro"/>
</dbReference>
<evidence type="ECO:0000313" key="11">
    <source>
        <dbReference type="EMBL" id="CAD2188742.1"/>
    </source>
</evidence>
<dbReference type="PANTHER" id="PTHR14738">
    <property type="entry name" value="ZINC FINGER CCCH DOMAIN-CONTAINING PROTEIN 14"/>
    <property type="match status" value="1"/>
</dbReference>
<dbReference type="PANTHER" id="PTHR14738:SF29">
    <property type="entry name" value="ZINC FINGER CCCH DOMAIN-CONTAINING PROTEIN 14"/>
    <property type="match status" value="1"/>
</dbReference>
<keyword evidence="8" id="KW-0539">Nucleus</keyword>
<dbReference type="GO" id="GO:0005634">
    <property type="term" value="C:nucleus"/>
    <property type="evidence" value="ECO:0007669"/>
    <property type="project" value="UniProtKB-SubCell"/>
</dbReference>
<reference evidence="11 12" key="1">
    <citation type="submission" date="2020-08" db="EMBL/GenBank/DDBJ databases">
        <authorList>
            <person name="Koutsovoulos G."/>
            <person name="Danchin GJ E."/>
        </authorList>
    </citation>
    <scope>NUCLEOTIDE SEQUENCE [LARGE SCALE GENOMIC DNA]</scope>
</reference>
<sequence>MVSHNSEFTRKLRAAVRAKIEEYGIDVDDELPDYVMIMVGNKKDKTRMKTDLKLFLGDNTTSFVEWLFGFFQKVKQQQSASNSSLPAILSESSEKSVQPKEQPKKLNLHSGNDLFFGKAEKVKTFSKSKPIESPKRKEKRDSSKTSKREKHSKSSKRVHSPKPKKEIKRVEKKQHLQTKHHSSKKHYSSDEEEEEEVEKPSSPPSSLRKQTKIEPTKTEPVANAPPPSTTFAIPRAVLRSVVVHPQLEYFKPSNAPRILPPPRSPSPLASADSPRFDIEYSDEDKTGENDEDKTGELGKSADIESVNDRKEEEIITERIEEEKEEEKDVEVEKTATIVTERPHNREVVVPKSKRKVSDYPSSRLFQRALFGAQGLNIETNTSRVNENKESEIINKQQNEETEAKIVKETTVDHHPIVRPPSPTGEKIVKKCEGVAKVFAKAIQETKKQSETLTNVQNRSVERRAVKRTVCVDELPNLEMNNSDFLENKRIRIEMEQPSITIKEEDEEDVDDLVLLVNLKSSKRSICKERKKYKKPKFGLEMLKEHIKSSVVKTPKTTTQVVEEDKIEEIKEKEVIIEKDEEVKEDETIDQNMEKEEVIVDEVALEEKETENKEEENKLEIAVDTEQNDIRKIREFVVNLPISAPKSPSVVPLWDGCISIDDISSTDDEAEIDAVLEEQHNLKRMALEREKELKGRELPPTSALSRPLVHKRDVVVCLQEALMSPTGCSTNGGVSDLLQQSIQQQFLVSSSSQQQQQQINNNNTTRPYATVAPCHITTPTFTSTASTGTNILQQQQVQQNDLLSLVSQIAASVNTQNQRMAIQPLRTKPKNAPSFAYRTFSKTYSPAINSFPFHNKAISQNQPVLTQLRDRHRQTSKLYSDMLEEQLLLLAQIQKMSSNPNNSEKVKTLMFRSKNIEKKTQQLKKQLEVLSASLENVKKSLN</sequence>
<feature type="compositionally biased region" description="Basic and acidic residues" evidence="10">
    <location>
        <begin position="125"/>
        <end position="146"/>
    </location>
</feature>
<dbReference type="Proteomes" id="UP000580250">
    <property type="component" value="Unassembled WGS sequence"/>
</dbReference>
<dbReference type="AlphaFoldDB" id="A0A6V7WP41"/>
<evidence type="ECO:0000313" key="12">
    <source>
        <dbReference type="Proteomes" id="UP000580250"/>
    </source>
</evidence>
<dbReference type="EMBL" id="CAJEWN010000711">
    <property type="protein sequence ID" value="CAD2188742.1"/>
    <property type="molecule type" value="Genomic_DNA"/>
</dbReference>
<feature type="compositionally biased region" description="Basic and acidic residues" evidence="10">
    <location>
        <begin position="92"/>
        <end position="104"/>
    </location>
</feature>
<organism evidence="11 12">
    <name type="scientific">Meloidogyne enterolobii</name>
    <name type="common">Root-knot nematode worm</name>
    <name type="synonym">Meloidogyne mayaguensis</name>
    <dbReference type="NCBI Taxonomy" id="390850"/>
    <lineage>
        <taxon>Eukaryota</taxon>
        <taxon>Metazoa</taxon>
        <taxon>Ecdysozoa</taxon>
        <taxon>Nematoda</taxon>
        <taxon>Chromadorea</taxon>
        <taxon>Rhabditida</taxon>
        <taxon>Tylenchina</taxon>
        <taxon>Tylenchomorpha</taxon>
        <taxon>Tylenchoidea</taxon>
        <taxon>Meloidogynidae</taxon>
        <taxon>Meloidogyninae</taxon>
        <taxon>Meloidogyne</taxon>
    </lineage>
</organism>
<keyword evidence="4" id="KW-0479">Metal-binding</keyword>
<feature type="compositionally biased region" description="Basic and acidic residues" evidence="10">
    <location>
        <begin position="274"/>
        <end position="321"/>
    </location>
</feature>
<evidence type="ECO:0000256" key="8">
    <source>
        <dbReference type="ARBA" id="ARBA00023242"/>
    </source>
</evidence>
<comment type="subcellular location">
    <subcellularLocation>
        <location evidence="1">Nucleus</location>
    </subcellularLocation>
</comment>
<comment type="similarity">
    <text evidence="2">Belongs to the ZC3H14 family.</text>
</comment>
<keyword evidence="6" id="KW-0863">Zinc-finger</keyword>
<evidence type="ECO:0000256" key="6">
    <source>
        <dbReference type="ARBA" id="ARBA00022771"/>
    </source>
</evidence>
<feature type="coiled-coil region" evidence="9">
    <location>
        <begin position="912"/>
        <end position="939"/>
    </location>
</feature>
<evidence type="ECO:0000256" key="5">
    <source>
        <dbReference type="ARBA" id="ARBA00022737"/>
    </source>
</evidence>
<keyword evidence="5" id="KW-0677">Repeat</keyword>
<evidence type="ECO:0000256" key="2">
    <source>
        <dbReference type="ARBA" id="ARBA00008423"/>
    </source>
</evidence>
<feature type="region of interest" description="Disordered" evidence="10">
    <location>
        <begin position="249"/>
        <end position="333"/>
    </location>
</feature>
<gene>
    <name evidence="11" type="ORF">MENT_LOCUS41412</name>
</gene>
<evidence type="ECO:0000256" key="1">
    <source>
        <dbReference type="ARBA" id="ARBA00004123"/>
    </source>
</evidence>
<dbReference type="Gene3D" id="1.20.1390.10">
    <property type="entry name" value="PWI domain"/>
    <property type="match status" value="1"/>
</dbReference>
<evidence type="ECO:0000256" key="7">
    <source>
        <dbReference type="ARBA" id="ARBA00022833"/>
    </source>
</evidence>
<proteinExistence type="inferred from homology"/>
<feature type="compositionally biased region" description="Basic residues" evidence="10">
    <location>
        <begin position="147"/>
        <end position="186"/>
    </location>
</feature>
<dbReference type="InterPro" id="IPR040366">
    <property type="entry name" value="Nab2/ZC3H14"/>
</dbReference>